<dbReference type="RefSeq" id="XP_013242285.1">
    <property type="nucleotide sequence ID" value="XM_013386831.1"/>
</dbReference>
<evidence type="ECO:0000256" key="3">
    <source>
        <dbReference type="ARBA" id="ARBA00022491"/>
    </source>
</evidence>
<name>A0A066VNZ0_TILAU</name>
<evidence type="ECO:0000256" key="1">
    <source>
        <dbReference type="ARBA" id="ARBA00004123"/>
    </source>
</evidence>
<sequence length="934" mass="101479">MVSATGGGSSNVIVVPASAGNPEDGTTATEEKEGRRKRGTIFSVHVHPDGTRLATAGLDMKIKIWNTEPILNPDWEEDRKKHKLLATLARHTGSVLVVRWSNSGRYLASGSDDTIALIWEWDRTTQQFFPATAPSNSIGTAAAAAAAASLDGPSIENWRPVRRLAGHTSDVVDLAWAPSDLYLATVSLDSVVIVYNGRTFDRLRRIDGHAGFIKGVCFDPVGQYMATASDDKSLKVWRTADWTCHKTVTAPFEGSPSSTFFRRPSWSPDGAHILCANAMSGPVFVSSVVERESWSSDISLVGHENCVAVAAFSPNLFRGISDDGSSSHASLMALGSLDQSVSVWLTGLSKPLLVARDVFERQVMDLSWSANGLTLYACSADGSVAAFVFDAKEVSEPAPPAELARAKANWGYRPTAVQATMLSSSSQSMPTGTSGKPNLLTVRKGKGVNQSQAGERAGQNAGSDGKKSIRPAQENGDEHHDYGAGGIVIPSQKDGNNQCGDASMFGISPSDATPSKRRISSLEEDLEPLMRSNKRSKDTGKNLGSELAHRARALRRQLASGRFDDDEARPAEDPSGSDWRANTPYAKWLPSPPSMTCFTREQRNLTLECRNSSRSAEPSEIAMLQDGKICWVDWTPSVVTTGTCNEAFSAVALEDSSVVVHSSRGRRLGLLRLPSPCVQVESSSNVLMMLTADGLLRRIGYPELKELHPPMTIHNIIKSADDIEELWLQSNGVPVLICRTREEALVLDTALMSWVSVSSGFFADCSPFWESRLRGRDYSASRESLASSRDPVRNIEALVNQLVMKRPIEEGLLRYGEPKDVGHAAIFKTSCGLRHLEGRMQAAILLDSALEYKATLLAYAKKLSEDGVKNLAEDLIKSLLGPVYYKPDSTPSWNPHVLGYKKRELLAEVLAVLGKGRHLNALVCSYQEILRALQ</sequence>
<evidence type="ECO:0000259" key="14">
    <source>
        <dbReference type="Pfam" id="PF24105"/>
    </source>
</evidence>
<keyword evidence="6 11" id="KW-0156">Chromatin regulator</keyword>
<keyword evidence="3 11" id="KW-0678">Repressor</keyword>
<dbReference type="EMBL" id="JMSN01000063">
    <property type="protein sequence ID" value="KDN43186.1"/>
    <property type="molecule type" value="Genomic_DNA"/>
</dbReference>
<dbReference type="Proteomes" id="UP000027361">
    <property type="component" value="Unassembled WGS sequence"/>
</dbReference>
<reference evidence="15 16" key="1">
    <citation type="submission" date="2014-05" db="EMBL/GenBank/DDBJ databases">
        <title>Draft genome sequence of a rare smut relative, Tilletiaria anomala UBC 951.</title>
        <authorList>
            <consortium name="DOE Joint Genome Institute"/>
            <person name="Toome M."/>
            <person name="Kuo A."/>
            <person name="Henrissat B."/>
            <person name="Lipzen A."/>
            <person name="Tritt A."/>
            <person name="Yoshinaga Y."/>
            <person name="Zane M."/>
            <person name="Barry K."/>
            <person name="Grigoriev I.V."/>
            <person name="Spatafora J.W."/>
            <person name="Aimea M.C."/>
        </authorList>
    </citation>
    <scope>NUCLEOTIDE SEQUENCE [LARGE SCALE GENOMIC DNA]</scope>
    <source>
        <strain evidence="15 16">UBC 951</strain>
    </source>
</reference>
<dbReference type="OrthoDB" id="1741719at2759"/>
<dbReference type="PANTHER" id="PTHR13831">
    <property type="entry name" value="MEMBER OF THE HIR1 FAMILY OF WD-REPEAT PROTEINS"/>
    <property type="match status" value="1"/>
</dbReference>
<dbReference type="OMA" id="GHENCVA"/>
<dbReference type="InterPro" id="IPR036322">
    <property type="entry name" value="WD40_repeat_dom_sf"/>
</dbReference>
<dbReference type="SUPFAM" id="SSF50978">
    <property type="entry name" value="WD40 repeat-like"/>
    <property type="match status" value="1"/>
</dbReference>
<dbReference type="GO" id="GO:0000417">
    <property type="term" value="C:HIR complex"/>
    <property type="evidence" value="ECO:0007669"/>
    <property type="project" value="TreeGrafter"/>
</dbReference>
<dbReference type="Pfam" id="PF07569">
    <property type="entry name" value="Hira"/>
    <property type="match status" value="1"/>
</dbReference>
<dbReference type="Gene3D" id="2.130.10.10">
    <property type="entry name" value="YVTN repeat-like/Quinoprotein amine dehydrogenase"/>
    <property type="match status" value="2"/>
</dbReference>
<keyword evidence="4 10" id="KW-0853">WD repeat</keyword>
<comment type="function">
    <text evidence="11">Required for replication-independent chromatin assembly and for the periodic repression of histone gene transcription during the cell cycle.</text>
</comment>
<dbReference type="PANTHER" id="PTHR13831:SF0">
    <property type="entry name" value="PROTEIN HIRA"/>
    <property type="match status" value="1"/>
</dbReference>
<evidence type="ECO:0000256" key="7">
    <source>
        <dbReference type="ARBA" id="ARBA00023015"/>
    </source>
</evidence>
<feature type="repeat" description="WD" evidence="10">
    <location>
        <begin position="88"/>
        <end position="120"/>
    </location>
</feature>
<feature type="region of interest" description="Disordered" evidence="12">
    <location>
        <begin position="1"/>
        <end position="35"/>
    </location>
</feature>
<evidence type="ECO:0000256" key="10">
    <source>
        <dbReference type="PROSITE-ProRule" id="PRU00221"/>
    </source>
</evidence>
<feature type="region of interest" description="Disordered" evidence="12">
    <location>
        <begin position="559"/>
        <end position="585"/>
    </location>
</feature>
<evidence type="ECO:0000256" key="2">
    <source>
        <dbReference type="ARBA" id="ARBA00007306"/>
    </source>
</evidence>
<dbReference type="GO" id="GO:0006351">
    <property type="term" value="P:DNA-templated transcription"/>
    <property type="evidence" value="ECO:0007669"/>
    <property type="project" value="InterPro"/>
</dbReference>
<keyword evidence="16" id="KW-1185">Reference proteome</keyword>
<dbReference type="InterPro" id="IPR011494">
    <property type="entry name" value="HIRA-like_C"/>
</dbReference>
<feature type="domain" description="Protein HIRA-like C-terminal" evidence="13">
    <location>
        <begin position="668"/>
        <end position="879"/>
    </location>
</feature>
<evidence type="ECO:0000259" key="13">
    <source>
        <dbReference type="Pfam" id="PF07569"/>
    </source>
</evidence>
<dbReference type="GO" id="GO:0006355">
    <property type="term" value="P:regulation of DNA-templated transcription"/>
    <property type="evidence" value="ECO:0007669"/>
    <property type="project" value="InterPro"/>
</dbReference>
<comment type="caution">
    <text evidence="15">The sequence shown here is derived from an EMBL/GenBank/DDBJ whole genome shotgun (WGS) entry which is preliminary data.</text>
</comment>
<dbReference type="PROSITE" id="PS50294">
    <property type="entry name" value="WD_REPEATS_REGION"/>
    <property type="match status" value="3"/>
</dbReference>
<dbReference type="STRING" id="1037660.A0A066VNZ0"/>
<evidence type="ECO:0000256" key="12">
    <source>
        <dbReference type="SAM" id="MobiDB-lite"/>
    </source>
</evidence>
<evidence type="ECO:0000256" key="11">
    <source>
        <dbReference type="RuleBase" id="RU364014"/>
    </source>
</evidence>
<dbReference type="InterPro" id="IPR001680">
    <property type="entry name" value="WD40_rpt"/>
</dbReference>
<dbReference type="HOGENOM" id="CLU_004372_3_0_1"/>
<accession>A0A066VNZ0</accession>
<evidence type="ECO:0000256" key="5">
    <source>
        <dbReference type="ARBA" id="ARBA00022737"/>
    </source>
</evidence>
<comment type="subcellular location">
    <subcellularLocation>
        <location evidence="1 11">Nucleus</location>
    </subcellularLocation>
</comment>
<dbReference type="InterPro" id="IPR015943">
    <property type="entry name" value="WD40/YVTN_repeat-like_dom_sf"/>
</dbReference>
<dbReference type="GO" id="GO:0006338">
    <property type="term" value="P:chromatin remodeling"/>
    <property type="evidence" value="ECO:0007669"/>
    <property type="project" value="InterPro"/>
</dbReference>
<keyword evidence="9 11" id="KW-0539">Nucleus</keyword>
<dbReference type="InterPro" id="IPR055410">
    <property type="entry name" value="Beta-prop_CAF1B_HIR1"/>
</dbReference>
<evidence type="ECO:0000256" key="8">
    <source>
        <dbReference type="ARBA" id="ARBA00023163"/>
    </source>
</evidence>
<dbReference type="GO" id="GO:0000785">
    <property type="term" value="C:chromatin"/>
    <property type="evidence" value="ECO:0007669"/>
    <property type="project" value="TreeGrafter"/>
</dbReference>
<gene>
    <name evidence="15" type="ORF">K437DRAFT_225779</name>
</gene>
<evidence type="ECO:0000256" key="4">
    <source>
        <dbReference type="ARBA" id="ARBA00022574"/>
    </source>
</evidence>
<dbReference type="FunCoup" id="A0A066VNZ0">
    <property type="interactions" value="324"/>
</dbReference>
<proteinExistence type="inferred from homology"/>
<feature type="domain" description="CAF1B/HIR1 beta-propeller" evidence="14">
    <location>
        <begin position="40"/>
        <end position="393"/>
    </location>
</feature>
<dbReference type="GO" id="GO:0005634">
    <property type="term" value="C:nucleus"/>
    <property type="evidence" value="ECO:0007669"/>
    <property type="project" value="UniProtKB-SubCell"/>
</dbReference>
<feature type="region of interest" description="Disordered" evidence="12">
    <location>
        <begin position="422"/>
        <end position="547"/>
    </location>
</feature>
<dbReference type="GeneID" id="25262537"/>
<evidence type="ECO:0000313" key="16">
    <source>
        <dbReference type="Proteomes" id="UP000027361"/>
    </source>
</evidence>
<dbReference type="AlphaFoldDB" id="A0A066VNZ0"/>
<organism evidence="15 16">
    <name type="scientific">Tilletiaria anomala (strain ATCC 24038 / CBS 436.72 / UBC 951)</name>
    <dbReference type="NCBI Taxonomy" id="1037660"/>
    <lineage>
        <taxon>Eukaryota</taxon>
        <taxon>Fungi</taxon>
        <taxon>Dikarya</taxon>
        <taxon>Basidiomycota</taxon>
        <taxon>Ustilaginomycotina</taxon>
        <taxon>Exobasidiomycetes</taxon>
        <taxon>Georgefischeriales</taxon>
        <taxon>Tilletiariaceae</taxon>
        <taxon>Tilletiaria</taxon>
    </lineage>
</organism>
<dbReference type="InterPro" id="IPR031120">
    <property type="entry name" value="HIR1-like"/>
</dbReference>
<evidence type="ECO:0000256" key="6">
    <source>
        <dbReference type="ARBA" id="ARBA00022853"/>
    </source>
</evidence>
<dbReference type="Pfam" id="PF24105">
    <property type="entry name" value="Beta-prop_CAF1B_HIR1"/>
    <property type="match status" value="1"/>
</dbReference>
<evidence type="ECO:0000313" key="15">
    <source>
        <dbReference type="EMBL" id="KDN43186.1"/>
    </source>
</evidence>
<dbReference type="SMART" id="SM00320">
    <property type="entry name" value="WD40"/>
    <property type="match status" value="6"/>
</dbReference>
<feature type="repeat" description="WD" evidence="10">
    <location>
        <begin position="206"/>
        <end position="237"/>
    </location>
</feature>
<feature type="repeat" description="WD" evidence="10">
    <location>
        <begin position="164"/>
        <end position="205"/>
    </location>
</feature>
<dbReference type="GO" id="GO:0031491">
    <property type="term" value="F:nucleosome binding"/>
    <property type="evidence" value="ECO:0007669"/>
    <property type="project" value="TreeGrafter"/>
</dbReference>
<protein>
    <recommendedName>
        <fullName evidence="11">Protein HIR</fullName>
    </recommendedName>
</protein>
<comment type="similarity">
    <text evidence="2 11">Belongs to the WD repeat HIR1 family.</text>
</comment>
<dbReference type="PROSITE" id="PS50082">
    <property type="entry name" value="WD_REPEATS_2"/>
    <property type="match status" value="4"/>
</dbReference>
<dbReference type="InParanoid" id="A0A066VNZ0"/>
<keyword evidence="5 11" id="KW-0677">Repeat</keyword>
<keyword evidence="8 11" id="KW-0804">Transcription</keyword>
<dbReference type="PROSITE" id="PS00678">
    <property type="entry name" value="WD_REPEATS_1"/>
    <property type="match status" value="1"/>
</dbReference>
<evidence type="ECO:0000256" key="9">
    <source>
        <dbReference type="ARBA" id="ARBA00023242"/>
    </source>
</evidence>
<feature type="repeat" description="WD" evidence="10">
    <location>
        <begin position="34"/>
        <end position="68"/>
    </location>
</feature>
<keyword evidence="7 11" id="KW-0805">Transcription regulation</keyword>
<dbReference type="InterPro" id="IPR019775">
    <property type="entry name" value="WD40_repeat_CS"/>
</dbReference>